<reference evidence="4" key="2">
    <citation type="submission" date="2019-09" db="UniProtKB">
        <authorList>
            <consortium name="WormBaseParasite"/>
        </authorList>
    </citation>
    <scope>IDENTIFICATION</scope>
</reference>
<reference evidence="2 3" key="1">
    <citation type="submission" date="2018-11" db="EMBL/GenBank/DDBJ databases">
        <authorList>
            <consortium name="Pathogen Informatics"/>
        </authorList>
    </citation>
    <scope>NUCLEOTIDE SEQUENCE [LARGE SCALE GENOMIC DNA]</scope>
</reference>
<keyword evidence="3" id="KW-1185">Reference proteome</keyword>
<evidence type="ECO:0000313" key="3">
    <source>
        <dbReference type="Proteomes" id="UP000050761"/>
    </source>
</evidence>
<dbReference type="OrthoDB" id="30289at2759"/>
<dbReference type="PANTHER" id="PTHR23324:SF66">
    <property type="entry name" value="PROTEIN REAL-TIME"/>
    <property type="match status" value="1"/>
</dbReference>
<dbReference type="Proteomes" id="UP000050761">
    <property type="component" value="Unassembled WGS sequence"/>
</dbReference>
<dbReference type="WBParaSite" id="HPBE_0001601401-mRNA-1">
    <property type="protein sequence ID" value="HPBE_0001601401-mRNA-1"/>
    <property type="gene ID" value="HPBE_0001601401"/>
</dbReference>
<evidence type="ECO:0000313" key="2">
    <source>
        <dbReference type="EMBL" id="VDP04674.1"/>
    </source>
</evidence>
<sequence length="264" mass="29441">MTLQAHYPETMGQVLIVRAPRVFPVLWTLISPFIDENTRNKFMINSGEVVKDEISKYVDEQYIPDFLGGTCLANCPAGGHIPKSQYRPVEDIPDDADVLSSMYTKASVTRGYPIEVVVPISSPGCVLTWDFDVLKSDCEFIVYHTSKVIQEAAVPHSPTMMNPVEMVTAAIANNPLPVILSDPSLTLGPDLTIEEKPVVFQEGDSMQKPEVFYLVGTDERSIANGVLMMRTMTFGSDVKHCERHFRQRQFPYQGPFLNLPGSLL</sequence>
<dbReference type="InterPro" id="IPR001251">
    <property type="entry name" value="CRAL-TRIO_dom"/>
</dbReference>
<protein>
    <submittedName>
        <fullName evidence="4">CRAL-TRIO domain-containing protein</fullName>
    </submittedName>
</protein>
<dbReference type="EMBL" id="UZAH01029176">
    <property type="protein sequence ID" value="VDP04674.1"/>
    <property type="molecule type" value="Genomic_DNA"/>
</dbReference>
<dbReference type="CDD" id="cd00170">
    <property type="entry name" value="SEC14"/>
    <property type="match status" value="1"/>
</dbReference>
<dbReference type="PROSITE" id="PS50191">
    <property type="entry name" value="CRAL_TRIO"/>
    <property type="match status" value="1"/>
</dbReference>
<evidence type="ECO:0000313" key="4">
    <source>
        <dbReference type="WBParaSite" id="HPBE_0001601401-mRNA-1"/>
    </source>
</evidence>
<dbReference type="Pfam" id="PF00650">
    <property type="entry name" value="CRAL_TRIO"/>
    <property type="match status" value="1"/>
</dbReference>
<dbReference type="PANTHER" id="PTHR23324">
    <property type="entry name" value="SEC14 RELATED PROTEIN"/>
    <property type="match status" value="1"/>
</dbReference>
<dbReference type="AlphaFoldDB" id="A0A3P8BHK9"/>
<dbReference type="SUPFAM" id="SSF101576">
    <property type="entry name" value="Supernatant protein factor (SPF), C-terminal domain"/>
    <property type="match status" value="1"/>
</dbReference>
<dbReference type="InterPro" id="IPR051064">
    <property type="entry name" value="SEC14/CRAL-TRIO_domain"/>
</dbReference>
<dbReference type="InterPro" id="IPR036865">
    <property type="entry name" value="CRAL-TRIO_dom_sf"/>
</dbReference>
<organism evidence="2">
    <name type="scientific">Heligmosomoides polygyrus</name>
    <name type="common">Parasitic roundworm</name>
    <dbReference type="NCBI Taxonomy" id="6339"/>
    <lineage>
        <taxon>Eukaryota</taxon>
        <taxon>Metazoa</taxon>
        <taxon>Ecdysozoa</taxon>
        <taxon>Nematoda</taxon>
        <taxon>Chromadorea</taxon>
        <taxon>Rhabditida</taxon>
        <taxon>Rhabditina</taxon>
        <taxon>Rhabditomorpha</taxon>
        <taxon>Strongyloidea</taxon>
        <taxon>Heligmosomidae</taxon>
        <taxon>Heligmosomoides</taxon>
    </lineage>
</organism>
<proteinExistence type="predicted"/>
<dbReference type="Gene3D" id="3.40.525.10">
    <property type="entry name" value="CRAL-TRIO lipid binding domain"/>
    <property type="match status" value="1"/>
</dbReference>
<accession>A0A3P8BHK9</accession>
<dbReference type="InterPro" id="IPR036598">
    <property type="entry name" value="GOLD_dom_sf"/>
</dbReference>
<dbReference type="GO" id="GO:0005737">
    <property type="term" value="C:cytoplasm"/>
    <property type="evidence" value="ECO:0007669"/>
    <property type="project" value="TreeGrafter"/>
</dbReference>
<evidence type="ECO:0000259" key="1">
    <source>
        <dbReference type="PROSITE" id="PS50191"/>
    </source>
</evidence>
<gene>
    <name evidence="2" type="ORF">HPBE_LOCUS16013</name>
</gene>
<dbReference type="Gene3D" id="2.60.120.680">
    <property type="entry name" value="GOLD domain"/>
    <property type="match status" value="1"/>
</dbReference>
<feature type="domain" description="CRAL-TRIO" evidence="1">
    <location>
        <begin position="1"/>
        <end position="75"/>
    </location>
</feature>
<name>A0A3P8BHK9_HELPZ</name>
<dbReference type="SUPFAM" id="SSF52087">
    <property type="entry name" value="CRAL/TRIO domain"/>
    <property type="match status" value="1"/>
</dbReference>